<feature type="transmembrane region" description="Helical" evidence="1">
    <location>
        <begin position="45"/>
        <end position="63"/>
    </location>
</feature>
<keyword evidence="1" id="KW-0472">Membrane</keyword>
<organism evidence="3 4">
    <name type="scientific">Halogeometricum rufum</name>
    <dbReference type="NCBI Taxonomy" id="553469"/>
    <lineage>
        <taxon>Archaea</taxon>
        <taxon>Methanobacteriati</taxon>
        <taxon>Methanobacteriota</taxon>
        <taxon>Stenosarchaea group</taxon>
        <taxon>Halobacteria</taxon>
        <taxon>Halobacteriales</taxon>
        <taxon>Haloferacaceae</taxon>
        <taxon>Halogeometricum</taxon>
    </lineage>
</organism>
<dbReference type="InterPro" id="IPR006976">
    <property type="entry name" value="VanZ-like"/>
</dbReference>
<evidence type="ECO:0000259" key="2">
    <source>
        <dbReference type="Pfam" id="PF04892"/>
    </source>
</evidence>
<evidence type="ECO:0000256" key="1">
    <source>
        <dbReference type="SAM" id="Phobius"/>
    </source>
</evidence>
<name>A0A1I6G7Y5_9EURY</name>
<dbReference type="Proteomes" id="UP000198531">
    <property type="component" value="Unassembled WGS sequence"/>
</dbReference>
<evidence type="ECO:0000313" key="3">
    <source>
        <dbReference type="EMBL" id="SFR38306.1"/>
    </source>
</evidence>
<proteinExistence type="predicted"/>
<feature type="transmembrane region" description="Helical" evidence="1">
    <location>
        <begin position="70"/>
        <end position="89"/>
    </location>
</feature>
<dbReference type="EMBL" id="FOYT01000001">
    <property type="protein sequence ID" value="SFR38306.1"/>
    <property type="molecule type" value="Genomic_DNA"/>
</dbReference>
<feature type="transmembrane region" description="Helical" evidence="1">
    <location>
        <begin position="101"/>
        <end position="118"/>
    </location>
</feature>
<dbReference type="OrthoDB" id="214957at2157"/>
<feature type="domain" description="VanZ-like" evidence="2">
    <location>
        <begin position="39"/>
        <end position="117"/>
    </location>
</feature>
<dbReference type="PANTHER" id="PTHR28008:SF1">
    <property type="entry name" value="DOMAIN PROTEIN, PUTATIVE (AFU_ORTHOLOGUE AFUA_3G10980)-RELATED"/>
    <property type="match status" value="1"/>
</dbReference>
<keyword evidence="1" id="KW-0812">Transmembrane</keyword>
<dbReference type="RefSeq" id="WP_089804644.1">
    <property type="nucleotide sequence ID" value="NZ_FOYT01000001.1"/>
</dbReference>
<dbReference type="PANTHER" id="PTHR28008">
    <property type="entry name" value="DOMAIN PROTEIN, PUTATIVE (AFU_ORTHOLOGUE AFUA_3G10980)-RELATED"/>
    <property type="match status" value="1"/>
</dbReference>
<accession>A0A1I6G7Y5</accession>
<dbReference type="AlphaFoldDB" id="A0A1I6G7Y5"/>
<dbReference type="Pfam" id="PF04892">
    <property type="entry name" value="VanZ"/>
    <property type="match status" value="1"/>
</dbReference>
<dbReference type="STRING" id="553469.SAMN04487947_0707"/>
<protein>
    <submittedName>
        <fullName evidence="3">VanZ like family protein</fullName>
    </submittedName>
</protein>
<dbReference type="NCBIfam" id="NF037970">
    <property type="entry name" value="vanZ_1"/>
    <property type="match status" value="1"/>
</dbReference>
<keyword evidence="1" id="KW-1133">Transmembrane helix</keyword>
<evidence type="ECO:0000313" key="4">
    <source>
        <dbReference type="Proteomes" id="UP000198531"/>
    </source>
</evidence>
<sequence length="128" mass="12924">MQFSRSVRTLVLVGWCVAVVVASVIPAPTGGVASPGAFVVGLDKLVHFGAYGVTAFLAAFALGARDARGLAVAVLAAVALGGGVELVQTTLPTRTFGLGDLVANAVGALSGALVYVAVERRVWVTDDE</sequence>
<reference evidence="4" key="1">
    <citation type="submission" date="2016-10" db="EMBL/GenBank/DDBJ databases">
        <authorList>
            <person name="Varghese N."/>
            <person name="Submissions S."/>
        </authorList>
    </citation>
    <scope>NUCLEOTIDE SEQUENCE [LARGE SCALE GENOMIC DNA]</scope>
    <source>
        <strain evidence="4">CGMCC 1.7736</strain>
    </source>
</reference>
<gene>
    <name evidence="3" type="ORF">SAMN04487947_0707</name>
</gene>
<keyword evidence="4" id="KW-1185">Reference proteome</keyword>